<gene>
    <name evidence="2" type="ORF">PGLA1383_LOCUS42569</name>
</gene>
<dbReference type="OrthoDB" id="10487925at2759"/>
<reference evidence="2" key="1">
    <citation type="submission" date="2021-02" db="EMBL/GenBank/DDBJ databases">
        <authorList>
            <person name="Dougan E. K."/>
            <person name="Rhodes N."/>
            <person name="Thang M."/>
            <person name="Chan C."/>
        </authorList>
    </citation>
    <scope>NUCLEOTIDE SEQUENCE</scope>
</reference>
<comment type="caution">
    <text evidence="2">The sequence shown here is derived from an EMBL/GenBank/DDBJ whole genome shotgun (WGS) entry which is preliminary data.</text>
</comment>
<dbReference type="EMBL" id="CAJNNV010028727">
    <property type="protein sequence ID" value="CAE8625580.1"/>
    <property type="molecule type" value="Genomic_DNA"/>
</dbReference>
<dbReference type="InterPro" id="IPR011990">
    <property type="entry name" value="TPR-like_helical_dom_sf"/>
</dbReference>
<evidence type="ECO:0000256" key="1">
    <source>
        <dbReference type="SAM" id="MobiDB-lite"/>
    </source>
</evidence>
<organism evidence="2 3">
    <name type="scientific">Polarella glacialis</name>
    <name type="common">Dinoflagellate</name>
    <dbReference type="NCBI Taxonomy" id="89957"/>
    <lineage>
        <taxon>Eukaryota</taxon>
        <taxon>Sar</taxon>
        <taxon>Alveolata</taxon>
        <taxon>Dinophyceae</taxon>
        <taxon>Suessiales</taxon>
        <taxon>Suessiaceae</taxon>
        <taxon>Polarella</taxon>
    </lineage>
</organism>
<dbReference type="SUPFAM" id="SSF48452">
    <property type="entry name" value="TPR-like"/>
    <property type="match status" value="1"/>
</dbReference>
<feature type="compositionally biased region" description="Acidic residues" evidence="1">
    <location>
        <begin position="1"/>
        <end position="14"/>
    </location>
</feature>
<evidence type="ECO:0008006" key="4">
    <source>
        <dbReference type="Google" id="ProtNLM"/>
    </source>
</evidence>
<dbReference type="Gene3D" id="1.25.40.10">
    <property type="entry name" value="Tetratricopeptide repeat domain"/>
    <property type="match status" value="1"/>
</dbReference>
<evidence type="ECO:0000313" key="2">
    <source>
        <dbReference type="EMBL" id="CAE8625580.1"/>
    </source>
</evidence>
<feature type="compositionally biased region" description="Basic and acidic residues" evidence="1">
    <location>
        <begin position="34"/>
        <end position="43"/>
    </location>
</feature>
<dbReference type="Proteomes" id="UP000654075">
    <property type="component" value="Unassembled WGS sequence"/>
</dbReference>
<dbReference type="AlphaFoldDB" id="A0A813GJW4"/>
<evidence type="ECO:0000313" key="3">
    <source>
        <dbReference type="Proteomes" id="UP000654075"/>
    </source>
</evidence>
<feature type="region of interest" description="Disordered" evidence="1">
    <location>
        <begin position="1"/>
        <end position="43"/>
    </location>
</feature>
<protein>
    <recommendedName>
        <fullName evidence="4">Peroxin-5</fullName>
    </recommendedName>
</protein>
<keyword evidence="3" id="KW-1185">Reference proteome</keyword>
<proteinExistence type="predicted"/>
<name>A0A813GJW4_POLGL</name>
<accession>A0A813GJW4</accession>
<sequence>MTEAAAETEAEASVETEAKKEAPLAKKGGAGRSRSRERGNGKATEDVLAAVLNMMEEREFDEAIKKLNEMLKDQPGDAILLHNLGVAYTEKNMWPEAEAQFTAAWDAQKLAKKVNYATMYGLATVLTEQNEPGKLLQAEALFHDFLEKAISQEEQGIPETYRAFTGLADNLERQKRWLEAGECWRQSLDLATAMFGEKSERAVSHKVKMDRAHRLARWQRNMRYGLWMLTLAVPLGFGWQMYRSEEQTALGQALSVFFGVGGSQNAANAELSHSGTAEL</sequence>